<reference evidence="1 2" key="1">
    <citation type="journal article" date="2019" name="Environ. Microbiol.">
        <title>Species interactions and distinct microbial communities in high Arctic permafrost affected cryosols are associated with the CH4 and CO2 gas fluxes.</title>
        <authorList>
            <person name="Altshuler I."/>
            <person name="Hamel J."/>
            <person name="Turney S."/>
            <person name="Magnuson E."/>
            <person name="Levesque R."/>
            <person name="Greer C."/>
            <person name="Whyte L.G."/>
        </authorList>
    </citation>
    <scope>NUCLEOTIDE SEQUENCE [LARGE SCALE GENOMIC DNA]</scope>
    <source>
        <strain evidence="1 2">S9.3B</strain>
    </source>
</reference>
<sequence>MVWLVSNTINMDDDTNARYWARVFQLSDLDLATAVMIVGSDARAVARFLGDASGPH</sequence>
<evidence type="ECO:0000313" key="2">
    <source>
        <dbReference type="Proteomes" id="UP000317078"/>
    </source>
</evidence>
<comment type="caution">
    <text evidence="1">The sequence shown here is derived from an EMBL/GenBank/DDBJ whole genome shotgun (WGS) entry which is preliminary data.</text>
</comment>
<proteinExistence type="predicted"/>
<name>A0A502FQV1_9PROT</name>
<evidence type="ECO:0000313" key="1">
    <source>
        <dbReference type="EMBL" id="TPG51791.1"/>
    </source>
</evidence>
<organism evidence="1 2">
    <name type="scientific">Muricoccus nepalensis</name>
    <dbReference type="NCBI Taxonomy" id="1854500"/>
    <lineage>
        <taxon>Bacteria</taxon>
        <taxon>Pseudomonadati</taxon>
        <taxon>Pseudomonadota</taxon>
        <taxon>Alphaproteobacteria</taxon>
        <taxon>Acetobacterales</taxon>
        <taxon>Roseomonadaceae</taxon>
        <taxon>Muricoccus</taxon>
    </lineage>
</organism>
<protein>
    <submittedName>
        <fullName evidence="1">DUF3606 domain-containing protein</fullName>
    </submittedName>
</protein>
<dbReference type="EMBL" id="RCZP01000024">
    <property type="protein sequence ID" value="TPG51791.1"/>
    <property type="molecule type" value="Genomic_DNA"/>
</dbReference>
<dbReference type="Proteomes" id="UP000317078">
    <property type="component" value="Unassembled WGS sequence"/>
</dbReference>
<dbReference type="Pfam" id="PF12244">
    <property type="entry name" value="DUF3606"/>
    <property type="match status" value="1"/>
</dbReference>
<keyword evidence="2" id="KW-1185">Reference proteome</keyword>
<gene>
    <name evidence="1" type="ORF">EAH89_19515</name>
</gene>
<dbReference type="InterPro" id="IPR022037">
    <property type="entry name" value="DUF3606"/>
</dbReference>
<accession>A0A502FQV1</accession>
<dbReference type="AlphaFoldDB" id="A0A502FQV1"/>